<keyword evidence="2" id="KW-1185">Reference proteome</keyword>
<dbReference type="Proteomes" id="UP000823749">
    <property type="component" value="Chromosome 13"/>
</dbReference>
<proteinExistence type="predicted"/>
<dbReference type="EMBL" id="JACTNZ010000013">
    <property type="protein sequence ID" value="KAG5516677.1"/>
    <property type="molecule type" value="Genomic_DNA"/>
</dbReference>
<evidence type="ECO:0000313" key="1">
    <source>
        <dbReference type="EMBL" id="KAG5516677.1"/>
    </source>
</evidence>
<gene>
    <name evidence="1" type="ORF">RHGRI_037426</name>
</gene>
<comment type="caution">
    <text evidence="1">The sequence shown here is derived from an EMBL/GenBank/DDBJ whole genome shotgun (WGS) entry which is preliminary data.</text>
</comment>
<protein>
    <submittedName>
        <fullName evidence="1">Uncharacterized protein</fullName>
    </submittedName>
</protein>
<evidence type="ECO:0000313" key="2">
    <source>
        <dbReference type="Proteomes" id="UP000823749"/>
    </source>
</evidence>
<reference evidence="1 2" key="1">
    <citation type="submission" date="2020-08" db="EMBL/GenBank/DDBJ databases">
        <title>Plant Genome Project.</title>
        <authorList>
            <person name="Zhang R.-G."/>
        </authorList>
    </citation>
    <scope>NUCLEOTIDE SEQUENCE [LARGE SCALE GENOMIC DNA]</scope>
    <source>
        <strain evidence="1">WSP0</strain>
        <tissue evidence="1">Leaf</tissue>
    </source>
</reference>
<accession>A0AAV6HUH2</accession>
<sequence>MKLPPDCSWTMRKLLKLRVQCQSFVKHSIGDGQGTFLYLDNWHPSGPLYKLLSDQGIANL</sequence>
<name>A0AAV6HUH2_9ERIC</name>
<organism evidence="1 2">
    <name type="scientific">Rhododendron griersonianum</name>
    <dbReference type="NCBI Taxonomy" id="479676"/>
    <lineage>
        <taxon>Eukaryota</taxon>
        <taxon>Viridiplantae</taxon>
        <taxon>Streptophyta</taxon>
        <taxon>Embryophyta</taxon>
        <taxon>Tracheophyta</taxon>
        <taxon>Spermatophyta</taxon>
        <taxon>Magnoliopsida</taxon>
        <taxon>eudicotyledons</taxon>
        <taxon>Gunneridae</taxon>
        <taxon>Pentapetalae</taxon>
        <taxon>asterids</taxon>
        <taxon>Ericales</taxon>
        <taxon>Ericaceae</taxon>
        <taxon>Ericoideae</taxon>
        <taxon>Rhodoreae</taxon>
        <taxon>Rhododendron</taxon>
    </lineage>
</organism>
<dbReference type="AlphaFoldDB" id="A0AAV6HUH2"/>